<protein>
    <submittedName>
        <fullName evidence="1">Uncharacterized protein</fullName>
    </submittedName>
</protein>
<gene>
    <name evidence="1" type="ORF">AVDCRST_MAG74-1915</name>
</gene>
<accession>A0A6J4P3Z6</accession>
<name>A0A6J4P3Z6_9BACT</name>
<sequence>MRIVDESGEDYLYPEIYFEIVQLNLPAQNKLINYFESVTV</sequence>
<dbReference type="EMBL" id="CADCUR010000167">
    <property type="protein sequence ID" value="CAA9405599.1"/>
    <property type="molecule type" value="Genomic_DNA"/>
</dbReference>
<organism evidence="1">
    <name type="scientific">uncultured Pyrinomonadaceae bacterium</name>
    <dbReference type="NCBI Taxonomy" id="2283094"/>
    <lineage>
        <taxon>Bacteria</taxon>
        <taxon>Pseudomonadati</taxon>
        <taxon>Acidobacteriota</taxon>
        <taxon>Blastocatellia</taxon>
        <taxon>Blastocatellales</taxon>
        <taxon>Pyrinomonadaceae</taxon>
        <taxon>environmental samples</taxon>
    </lineage>
</organism>
<proteinExistence type="predicted"/>
<evidence type="ECO:0000313" key="1">
    <source>
        <dbReference type="EMBL" id="CAA9405599.1"/>
    </source>
</evidence>
<dbReference type="AlphaFoldDB" id="A0A6J4P3Z6"/>
<reference evidence="1" key="1">
    <citation type="submission" date="2020-02" db="EMBL/GenBank/DDBJ databases">
        <authorList>
            <person name="Meier V. D."/>
        </authorList>
    </citation>
    <scope>NUCLEOTIDE SEQUENCE</scope>
    <source>
        <strain evidence="1">AVDCRST_MAG74</strain>
    </source>
</reference>